<evidence type="ECO:0000256" key="1">
    <source>
        <dbReference type="SAM" id="MobiDB-lite"/>
    </source>
</evidence>
<accession>A0A4U6X7Z1</accession>
<evidence type="ECO:0000313" key="3">
    <source>
        <dbReference type="Proteomes" id="UP000310108"/>
    </source>
</evidence>
<evidence type="ECO:0008006" key="4">
    <source>
        <dbReference type="Google" id="ProtNLM"/>
    </source>
</evidence>
<feature type="region of interest" description="Disordered" evidence="1">
    <location>
        <begin position="1023"/>
        <end position="1062"/>
    </location>
</feature>
<organism evidence="2 3">
    <name type="scientific">Colletotrichum tanaceti</name>
    <dbReference type="NCBI Taxonomy" id="1306861"/>
    <lineage>
        <taxon>Eukaryota</taxon>
        <taxon>Fungi</taxon>
        <taxon>Dikarya</taxon>
        <taxon>Ascomycota</taxon>
        <taxon>Pezizomycotina</taxon>
        <taxon>Sordariomycetes</taxon>
        <taxon>Hypocreomycetidae</taxon>
        <taxon>Glomerellales</taxon>
        <taxon>Glomerellaceae</taxon>
        <taxon>Colletotrichum</taxon>
        <taxon>Colletotrichum destructivum species complex</taxon>
    </lineage>
</organism>
<dbReference type="AlphaFoldDB" id="A0A4U6X7Z1"/>
<keyword evidence="3" id="KW-1185">Reference proteome</keyword>
<gene>
    <name evidence="2" type="ORF">CTA1_3586</name>
</gene>
<dbReference type="EMBL" id="PJEX01000323">
    <property type="protein sequence ID" value="TKW51264.1"/>
    <property type="molecule type" value="Genomic_DNA"/>
</dbReference>
<proteinExistence type="predicted"/>
<sequence length="1062" mass="110126">MVYLKRCKIIHLLLRRVHNGRARAEEVQVTVGCFCLLLIFRDAKRHHVKGGRRGRTKLTVVDATHAGPELLLLQVRQRVHRLLAGVRPVPFALAVAQDDVHLRVRRHLEHVALAGLLALLDLADLLADADERVDEAVELLLALALRRLNHERVAHRPAHRRRVEAVVLEALGNVDRLDARRRAERPRVEDELVRAPAVLVGVQDLVVRLEAREDVVGVEDGRLGREPQPVVAHERVVRPADGQNAGAAVRRAGHHGLPGLGRPARQVRAEVLLDADGSHTGTTAAVRDAKGLVEVEMADVGPDLAGRADADLGVHVGAVHVHLTAVLVDEVAGLLDAGLEDSVGAGIGDHEGAELVGVLFALGLQVLNVQVTRLLVALDGDDAHAGHGGRGRVGAVGRDRDQADVALLARLLLEVLADDAQAGELALGARVGLQGDGVHGGDGLELLRQAVNQGRVALELAHGRVGVDRREAGEGDERHLGRAVQLHRAGSERDHGVDEGQVLGLEVMDVAEHLRLAAVGVEDGVGEVGRLATERLGQQFRNVLGESAVGLARDLGGLRAGGFAENGGDGVEDFLVDGLVDTDANVAVSVVAEAQTGLLRLGQDVLGAVASLDHDSVEQNLAVGAGAALLGLQASGLGDGLHPASKSDQSRRDLLEPLGAVVDGEQRSHVGKKSLCGADVAGGLLAADVLLAGLQSQSQGPAAAAVLGDTDQAAGYAALVGLLDGEEGGVGSTEAEGHTEALGASKSNVSAPLARRREDRQGQEVGRGAEQGTLLVNELGEAPKVLNLAPGVGVLDHDTDQVLSQGLDFLLSLGGADIQGLDLDAESLGSALENRNGLGVNKVGDNKSLAGPLGTGGRESVHRQGHGLGGGRSLIQETGVGDGETGQVADHGLVVEERLETSLADFRLVRGVAGVPGRAFQDVGLNNTGCDAGVVSSADQRQRGGFVSFGPGGGPRQNLALIRGALGVPGEGLPLGEDIRGKNLGDKLINGVGGRVKRLEHGLGVMDVRADVAGDERLGPLERFKGGVDRGDPRARGVLEGCDGAEGPHTGDPRGHGRVGGA</sequence>
<reference evidence="2 3" key="1">
    <citation type="journal article" date="2019" name="PLoS ONE">
        <title>Comparative genome analysis indicates high evolutionary potential of pathogenicity genes in Colletotrichum tanaceti.</title>
        <authorList>
            <person name="Lelwala R.V."/>
            <person name="Korhonen P.K."/>
            <person name="Young N.D."/>
            <person name="Scott J.B."/>
            <person name="Ades P.A."/>
            <person name="Gasser R.B."/>
            <person name="Taylor P.W.J."/>
        </authorList>
    </citation>
    <scope>NUCLEOTIDE SEQUENCE [LARGE SCALE GENOMIC DNA]</scope>
    <source>
        <strain evidence="2">BRIP57314</strain>
    </source>
</reference>
<evidence type="ECO:0000313" key="2">
    <source>
        <dbReference type="EMBL" id="TKW51264.1"/>
    </source>
</evidence>
<protein>
    <recommendedName>
        <fullName evidence="4">NAD-specific glutamate dehydrogenase</fullName>
    </recommendedName>
</protein>
<feature type="region of interest" description="Disordered" evidence="1">
    <location>
        <begin position="729"/>
        <end position="769"/>
    </location>
</feature>
<feature type="compositionally biased region" description="Basic and acidic residues" evidence="1">
    <location>
        <begin position="1023"/>
        <end position="1037"/>
    </location>
</feature>
<dbReference type="Proteomes" id="UP000310108">
    <property type="component" value="Unassembled WGS sequence"/>
</dbReference>
<name>A0A4U6X7Z1_9PEZI</name>
<comment type="caution">
    <text evidence="2">The sequence shown here is derived from an EMBL/GenBank/DDBJ whole genome shotgun (WGS) entry which is preliminary data.</text>
</comment>